<proteinExistence type="predicted"/>
<name>A0ABT3M3C8_9LEPT</name>
<gene>
    <name evidence="1" type="ORF">ND855_02085</name>
</gene>
<dbReference type="RefSeq" id="WP_265356972.1">
    <property type="nucleotide sequence ID" value="NZ_JAMQPR010000001.1"/>
</dbReference>
<dbReference type="EMBL" id="JAMQPR010000001">
    <property type="protein sequence ID" value="MCW7502898.1"/>
    <property type="molecule type" value="Genomic_DNA"/>
</dbReference>
<evidence type="ECO:0000313" key="1">
    <source>
        <dbReference type="EMBL" id="MCW7502898.1"/>
    </source>
</evidence>
<reference evidence="1 2" key="1">
    <citation type="submission" date="2022-06" db="EMBL/GenBank/DDBJ databases">
        <title>Leptospira isolates from biofilms formed at urban environments.</title>
        <authorList>
            <person name="Ribeiro P.S."/>
            <person name="Sousa T."/>
            <person name="Carvalho N."/>
            <person name="Aburjaile F."/>
            <person name="Neves F."/>
            <person name="Oliveira D."/>
            <person name="Blanco L."/>
            <person name="Lima J."/>
            <person name="Costa F."/>
            <person name="Brenig B."/>
            <person name="Soares S."/>
            <person name="Ramos R."/>
            <person name="Goes-Neto A."/>
            <person name="Matiuzzi M."/>
            <person name="Azevedo V."/>
            <person name="Ristow P."/>
        </authorList>
    </citation>
    <scope>NUCLEOTIDE SEQUENCE [LARGE SCALE GENOMIC DNA]</scope>
    <source>
        <strain evidence="1 2">VSF14</strain>
    </source>
</reference>
<dbReference type="Proteomes" id="UP001208794">
    <property type="component" value="Unassembled WGS sequence"/>
</dbReference>
<protein>
    <submittedName>
        <fullName evidence="1">Uncharacterized protein</fullName>
    </submittedName>
</protein>
<evidence type="ECO:0000313" key="2">
    <source>
        <dbReference type="Proteomes" id="UP001208794"/>
    </source>
</evidence>
<organism evidence="1 2">
    <name type="scientific">Leptospira paudalimensis</name>
    <dbReference type="NCBI Taxonomy" id="2950024"/>
    <lineage>
        <taxon>Bacteria</taxon>
        <taxon>Pseudomonadati</taxon>
        <taxon>Spirochaetota</taxon>
        <taxon>Spirochaetia</taxon>
        <taxon>Leptospirales</taxon>
        <taxon>Leptospiraceae</taxon>
        <taxon>Leptospira</taxon>
    </lineage>
</organism>
<keyword evidence="2" id="KW-1185">Reference proteome</keyword>
<sequence>MEPQSVNDWKKFIRYKTEKMEIYYGPSEIIGEKVVAFYYHKKYKKTYRVTINMIFTPNFSDAEWNEIINFIIGMLNNLVIV</sequence>
<accession>A0ABT3M3C8</accession>
<comment type="caution">
    <text evidence="1">The sequence shown here is derived from an EMBL/GenBank/DDBJ whole genome shotgun (WGS) entry which is preliminary data.</text>
</comment>